<keyword evidence="2" id="KW-0813">Transport</keyword>
<dbReference type="PANTHER" id="PTHR30085">
    <property type="entry name" value="AMINO ACID ABC TRANSPORTER PERMEASE"/>
    <property type="match status" value="1"/>
</dbReference>
<evidence type="ECO:0000313" key="6">
    <source>
        <dbReference type="EMBL" id="QGU08375.1"/>
    </source>
</evidence>
<evidence type="ECO:0000256" key="3">
    <source>
        <dbReference type="ARBA" id="ARBA00022729"/>
    </source>
</evidence>
<dbReference type="GO" id="GO:0030288">
    <property type="term" value="C:outer membrane-bounded periplasmic space"/>
    <property type="evidence" value="ECO:0007669"/>
    <property type="project" value="TreeGrafter"/>
</dbReference>
<dbReference type="KEGG" id="cok:COCCU_12375"/>
<protein>
    <submittedName>
        <fullName evidence="6">ABC transporter glutamine-binding protein GlnH</fullName>
    </submittedName>
</protein>
<evidence type="ECO:0000256" key="2">
    <source>
        <dbReference type="ARBA" id="ARBA00022448"/>
    </source>
</evidence>
<dbReference type="Pfam" id="PF00497">
    <property type="entry name" value="SBP_bac_3"/>
    <property type="match status" value="1"/>
</dbReference>
<keyword evidence="3" id="KW-0732">Signal</keyword>
<name>A0A6B8WAQ6_9CORY</name>
<dbReference type="InterPro" id="IPR001638">
    <property type="entry name" value="Solute-binding_3/MltF_N"/>
</dbReference>
<evidence type="ECO:0000256" key="1">
    <source>
        <dbReference type="ARBA" id="ARBA00010333"/>
    </source>
</evidence>
<proteinExistence type="inferred from homology"/>
<organism evidence="6 7">
    <name type="scientific">Corynebacterium occultum</name>
    <dbReference type="NCBI Taxonomy" id="2675219"/>
    <lineage>
        <taxon>Bacteria</taxon>
        <taxon>Bacillati</taxon>
        <taxon>Actinomycetota</taxon>
        <taxon>Actinomycetes</taxon>
        <taxon>Mycobacteriales</taxon>
        <taxon>Corynebacteriaceae</taxon>
        <taxon>Corynebacterium</taxon>
    </lineage>
</organism>
<dbReference type="PROSITE" id="PS51257">
    <property type="entry name" value="PROKAR_LIPOPROTEIN"/>
    <property type="match status" value="1"/>
</dbReference>
<accession>A0A6B8WAQ6</accession>
<dbReference type="PANTHER" id="PTHR30085:SF6">
    <property type="entry name" value="ABC TRANSPORTER GLUTAMINE-BINDING PROTEIN GLNH"/>
    <property type="match status" value="1"/>
</dbReference>
<dbReference type="InterPro" id="IPR051455">
    <property type="entry name" value="Bact_solute-bind_prot3"/>
</dbReference>
<dbReference type="GO" id="GO:0006865">
    <property type="term" value="P:amino acid transport"/>
    <property type="evidence" value="ECO:0007669"/>
    <property type="project" value="TreeGrafter"/>
</dbReference>
<dbReference type="CDD" id="cd13690">
    <property type="entry name" value="PBP2_GluB"/>
    <property type="match status" value="1"/>
</dbReference>
<sequence length="353" mass="39314" precursor="true">MIRRLFALTILLITASVLFTSCSMFFQPEPEEKKERVDRAETYGPPLPADASVEAAGQFPAEPDLTDNLIGSLRPGDATPGERIPEILERGRIIIGVDQSQYLLSYRDSVTGDLQGFEIDLAREISRDIFGDPSRVEFRFVDSFDRVSTLSSGEVDLVIRNMSVTEKRQNEVLFSAPYLSAETRLLVMAHSGVNSFDSLPGQTVCVADNSTGLETAREYAPHSPILKTRNWADCLVALQQHQAQAIISDDYILSGITAQDPYTTIVGESPASSEYGVAAAHPRVSELSEDLIRQVNATMERIREDGTWWRMYDRWFSAYLSTSGQPPLNYRAEEEPYQDTPAAETTETSEEEP</sequence>
<reference evidence="6 7" key="1">
    <citation type="submission" date="2019-11" db="EMBL/GenBank/DDBJ databases">
        <title>Complete genome sequence of Corynebacterium kalinowskii 1959, a novel Corynebacterium species isolated from soil of a small paddock in Vilsendorf, Germany.</title>
        <authorList>
            <person name="Schaffert L."/>
            <person name="Ruwe M."/>
            <person name="Milse J."/>
            <person name="Hanuschka K."/>
            <person name="Ortseifen V."/>
            <person name="Droste J."/>
            <person name="Brandt D."/>
            <person name="Schlueter L."/>
            <person name="Kutter Y."/>
            <person name="Vinke S."/>
            <person name="Viehoefer P."/>
            <person name="Jacob L."/>
            <person name="Luebke N.-C."/>
            <person name="Schulte-Berndt E."/>
            <person name="Hain C."/>
            <person name="Linder M."/>
            <person name="Schmidt P."/>
            <person name="Wollenschlaeger L."/>
            <person name="Luttermann T."/>
            <person name="Thieme E."/>
            <person name="Hassa J."/>
            <person name="Haak M."/>
            <person name="Wittchen M."/>
            <person name="Mentz A."/>
            <person name="Persicke M."/>
            <person name="Busche T."/>
            <person name="Ruckert C."/>
        </authorList>
    </citation>
    <scope>NUCLEOTIDE SEQUENCE [LARGE SCALE GENOMIC DNA]</scope>
    <source>
        <strain evidence="6 7">2039</strain>
    </source>
</reference>
<dbReference type="SMART" id="SM00062">
    <property type="entry name" value="PBPb"/>
    <property type="match status" value="1"/>
</dbReference>
<evidence type="ECO:0000256" key="4">
    <source>
        <dbReference type="SAM" id="MobiDB-lite"/>
    </source>
</evidence>
<dbReference type="GO" id="GO:0005576">
    <property type="term" value="C:extracellular region"/>
    <property type="evidence" value="ECO:0007669"/>
    <property type="project" value="TreeGrafter"/>
</dbReference>
<feature type="domain" description="Solute-binding protein family 3/N-terminal" evidence="5">
    <location>
        <begin position="92"/>
        <end position="318"/>
    </location>
</feature>
<dbReference type="SUPFAM" id="SSF53850">
    <property type="entry name" value="Periplasmic binding protein-like II"/>
    <property type="match status" value="1"/>
</dbReference>
<dbReference type="EMBL" id="CP046455">
    <property type="protein sequence ID" value="QGU08375.1"/>
    <property type="molecule type" value="Genomic_DNA"/>
</dbReference>
<dbReference type="AlphaFoldDB" id="A0A6B8WAQ6"/>
<feature type="region of interest" description="Disordered" evidence="4">
    <location>
        <begin position="327"/>
        <end position="353"/>
    </location>
</feature>
<gene>
    <name evidence="6" type="primary">glnH3</name>
    <name evidence="6" type="ORF">COCCU_12375</name>
</gene>
<dbReference type="Proteomes" id="UP000424462">
    <property type="component" value="Chromosome"/>
</dbReference>
<dbReference type="RefSeq" id="WP_156231888.1">
    <property type="nucleotide sequence ID" value="NZ_CP046455.1"/>
</dbReference>
<keyword evidence="7" id="KW-1185">Reference proteome</keyword>
<dbReference type="Gene3D" id="3.40.190.10">
    <property type="entry name" value="Periplasmic binding protein-like II"/>
    <property type="match status" value="2"/>
</dbReference>
<evidence type="ECO:0000313" key="7">
    <source>
        <dbReference type="Proteomes" id="UP000424462"/>
    </source>
</evidence>
<comment type="similarity">
    <text evidence="1">Belongs to the bacterial solute-binding protein 3 family.</text>
</comment>
<evidence type="ECO:0000259" key="5">
    <source>
        <dbReference type="SMART" id="SM00062"/>
    </source>
</evidence>